<evidence type="ECO:0000313" key="13">
    <source>
        <dbReference type="EMBL" id="RKJ99190.1"/>
    </source>
</evidence>
<evidence type="ECO:0000256" key="9">
    <source>
        <dbReference type="ARBA" id="ARBA00042660"/>
    </source>
</evidence>
<comment type="cofactor">
    <cofactor evidence="1">
        <name>FAD</name>
        <dbReference type="ChEBI" id="CHEBI:57692"/>
    </cofactor>
</comment>
<evidence type="ECO:0000256" key="1">
    <source>
        <dbReference type="ARBA" id="ARBA00001974"/>
    </source>
</evidence>
<evidence type="ECO:0000256" key="5">
    <source>
        <dbReference type="ARBA" id="ARBA00022827"/>
    </source>
</evidence>
<dbReference type="Pfam" id="PF00441">
    <property type="entry name" value="Acyl-CoA_dh_1"/>
    <property type="match status" value="1"/>
</dbReference>
<accession>A0A3R7IV31</accession>
<comment type="similarity">
    <text evidence="3">Belongs to the acyl-CoA dehydrogenase family.</text>
</comment>
<evidence type="ECO:0000256" key="6">
    <source>
        <dbReference type="ARBA" id="ARBA00023002"/>
    </source>
</evidence>
<keyword evidence="5" id="KW-0274">FAD</keyword>
<dbReference type="Pfam" id="PF02770">
    <property type="entry name" value="Acyl-CoA_dh_M"/>
    <property type="match status" value="1"/>
</dbReference>
<dbReference type="Pfam" id="PF02771">
    <property type="entry name" value="Acyl-CoA_dh_N"/>
    <property type="match status" value="1"/>
</dbReference>
<dbReference type="SUPFAM" id="SSF47203">
    <property type="entry name" value="Acyl-CoA dehydrogenase C-terminal domain-like"/>
    <property type="match status" value="1"/>
</dbReference>
<dbReference type="Proteomes" id="UP000216225">
    <property type="component" value="Unassembled WGS sequence"/>
</dbReference>
<reference evidence="13 14" key="1">
    <citation type="submission" date="2018-09" db="EMBL/GenBank/DDBJ databases">
        <title>Genome comparison of Alicycliphilus sp. BQ1, a polyurethanolytic bacterium, with its closest phylogenetic relatives Alicycliphilus denitrificans BC and K601, unable to attack polyurethane.</title>
        <authorList>
            <person name="Loza-Tavera H."/>
            <person name="Lozano L."/>
            <person name="Cevallos M."/>
            <person name="Maya-Lucas O."/>
            <person name="Garcia-Mena J."/>
            <person name="Hernandez J."/>
        </authorList>
    </citation>
    <scope>NUCLEOTIDE SEQUENCE [LARGE SCALE GENOMIC DNA]</scope>
    <source>
        <strain evidence="13 14">BQ1</strain>
    </source>
</reference>
<dbReference type="InterPro" id="IPR009075">
    <property type="entry name" value="AcylCo_DH/oxidase_C"/>
</dbReference>
<dbReference type="InterPro" id="IPR013786">
    <property type="entry name" value="AcylCoA_DH/ox_N"/>
</dbReference>
<dbReference type="Gene3D" id="1.20.140.10">
    <property type="entry name" value="Butyryl-CoA Dehydrogenase, subunit A, domain 3"/>
    <property type="match status" value="1"/>
</dbReference>
<evidence type="ECO:0000259" key="11">
    <source>
        <dbReference type="Pfam" id="PF02770"/>
    </source>
</evidence>
<dbReference type="FunFam" id="1.10.540.10:FF:000009">
    <property type="entry name" value="Probable acyl-CoA dehydrogenase"/>
    <property type="match status" value="1"/>
</dbReference>
<keyword evidence="6" id="KW-0560">Oxidoreductase</keyword>
<dbReference type="GO" id="GO:0005737">
    <property type="term" value="C:cytoplasm"/>
    <property type="evidence" value="ECO:0007669"/>
    <property type="project" value="TreeGrafter"/>
</dbReference>
<dbReference type="InterPro" id="IPR050741">
    <property type="entry name" value="Acyl-CoA_dehydrogenase"/>
</dbReference>
<evidence type="ECO:0000256" key="3">
    <source>
        <dbReference type="ARBA" id="ARBA00009347"/>
    </source>
</evidence>
<evidence type="ECO:0000256" key="2">
    <source>
        <dbReference type="ARBA" id="ARBA00005102"/>
    </source>
</evidence>
<evidence type="ECO:0000259" key="10">
    <source>
        <dbReference type="Pfam" id="PF00441"/>
    </source>
</evidence>
<comment type="function">
    <text evidence="7">Catalyzes the dehydrogenation at the alpha-beta position of ACP-bound acyl chains. This results in the introduction of a double bond in the lipidic chain, which is further transferred to the epsilon-amino group of lysine residue in the mycobactin core by MbtK.</text>
</comment>
<dbReference type="Gene3D" id="2.40.110.10">
    <property type="entry name" value="Butyryl-CoA Dehydrogenase, subunit A, domain 2"/>
    <property type="match status" value="1"/>
</dbReference>
<keyword evidence="4" id="KW-0285">Flavoprotein</keyword>
<evidence type="ECO:0000256" key="8">
    <source>
        <dbReference type="ARBA" id="ARBA00040394"/>
    </source>
</evidence>
<evidence type="ECO:0000256" key="4">
    <source>
        <dbReference type="ARBA" id="ARBA00022630"/>
    </source>
</evidence>
<proteinExistence type="inferred from homology"/>
<evidence type="ECO:0000259" key="12">
    <source>
        <dbReference type="Pfam" id="PF02771"/>
    </source>
</evidence>
<evidence type="ECO:0000256" key="7">
    <source>
        <dbReference type="ARBA" id="ARBA00037085"/>
    </source>
</evidence>
<organism evidence="13 14">
    <name type="scientific">Alicycliphilus denitrificans</name>
    <dbReference type="NCBI Taxonomy" id="179636"/>
    <lineage>
        <taxon>Bacteria</taxon>
        <taxon>Pseudomonadati</taxon>
        <taxon>Pseudomonadota</taxon>
        <taxon>Betaproteobacteria</taxon>
        <taxon>Burkholderiales</taxon>
        <taxon>Comamonadaceae</taxon>
        <taxon>Alicycliphilus</taxon>
    </lineage>
</organism>
<dbReference type="InterPro" id="IPR006089">
    <property type="entry name" value="Acyl-CoA_DH_CS"/>
</dbReference>
<dbReference type="GO" id="GO:0050660">
    <property type="term" value="F:flavin adenine dinucleotide binding"/>
    <property type="evidence" value="ECO:0007669"/>
    <property type="project" value="InterPro"/>
</dbReference>
<dbReference type="AlphaFoldDB" id="A0A3R7IV31"/>
<dbReference type="PANTHER" id="PTHR48083">
    <property type="entry name" value="MEDIUM-CHAIN SPECIFIC ACYL-COA DEHYDROGENASE, MITOCHONDRIAL-RELATED"/>
    <property type="match status" value="1"/>
</dbReference>
<name>A0A3R7IV31_9BURK</name>
<feature type="domain" description="Acyl-CoA dehydrogenase/oxidase C-terminal" evidence="10">
    <location>
        <begin position="228"/>
        <end position="375"/>
    </location>
</feature>
<dbReference type="InterPro" id="IPR037069">
    <property type="entry name" value="AcylCoA_DH/ox_N_sf"/>
</dbReference>
<comment type="caution">
    <text evidence="13">The sequence shown here is derived from an EMBL/GenBank/DDBJ whole genome shotgun (WGS) entry which is preliminary data.</text>
</comment>
<dbReference type="InterPro" id="IPR036250">
    <property type="entry name" value="AcylCo_DH-like_C"/>
</dbReference>
<dbReference type="InterPro" id="IPR006091">
    <property type="entry name" value="Acyl-CoA_Oxase/DH_mid-dom"/>
</dbReference>
<evidence type="ECO:0000313" key="14">
    <source>
        <dbReference type="Proteomes" id="UP000216225"/>
    </source>
</evidence>
<gene>
    <name evidence="13" type="ORF">CE154_005470</name>
</gene>
<dbReference type="EMBL" id="NKDB02000001">
    <property type="protein sequence ID" value="RKJ99190.1"/>
    <property type="molecule type" value="Genomic_DNA"/>
</dbReference>
<dbReference type="SUPFAM" id="SSF56645">
    <property type="entry name" value="Acyl-CoA dehydrogenase NM domain-like"/>
    <property type="match status" value="1"/>
</dbReference>
<dbReference type="PANTHER" id="PTHR48083:SF20">
    <property type="entry name" value="LONG-CHAIN SPECIFIC ACYL-COA DEHYDROGENASE, MITOCHONDRIAL"/>
    <property type="match status" value="1"/>
</dbReference>
<dbReference type="RefSeq" id="WP_094435847.1">
    <property type="nucleotide sequence ID" value="NZ_NKDB02000001.1"/>
</dbReference>
<dbReference type="GO" id="GO:0003995">
    <property type="term" value="F:acyl-CoA dehydrogenase activity"/>
    <property type="evidence" value="ECO:0007669"/>
    <property type="project" value="InterPro"/>
</dbReference>
<dbReference type="InterPro" id="IPR009100">
    <property type="entry name" value="AcylCoA_DH/oxidase_NM_dom_sf"/>
</dbReference>
<protein>
    <recommendedName>
        <fullName evidence="8">Acyl-[acyl-carrier-protein] dehydrogenase MbtN</fullName>
    </recommendedName>
    <alternativeName>
        <fullName evidence="9">Mycobactin synthase protein N</fullName>
    </alternativeName>
</protein>
<dbReference type="GO" id="GO:0033539">
    <property type="term" value="P:fatty acid beta-oxidation using acyl-CoA dehydrogenase"/>
    <property type="evidence" value="ECO:0007669"/>
    <property type="project" value="TreeGrafter"/>
</dbReference>
<dbReference type="InterPro" id="IPR046373">
    <property type="entry name" value="Acyl-CoA_Oxase/DH_mid-dom_sf"/>
</dbReference>
<dbReference type="PROSITE" id="PS00073">
    <property type="entry name" value="ACYL_COA_DH_2"/>
    <property type="match status" value="1"/>
</dbReference>
<feature type="domain" description="Acyl-CoA oxidase/dehydrogenase middle" evidence="11">
    <location>
        <begin position="121"/>
        <end position="216"/>
    </location>
</feature>
<feature type="domain" description="Acyl-CoA dehydrogenase/oxidase N-terminal" evidence="12">
    <location>
        <begin position="6"/>
        <end position="116"/>
    </location>
</feature>
<dbReference type="Gene3D" id="1.10.540.10">
    <property type="entry name" value="Acyl-CoA dehydrogenase/oxidase, N-terminal domain"/>
    <property type="match status" value="1"/>
</dbReference>
<sequence>MRTIFSEEHEQFREQVRRFCEKEVVPHIRQWERDGVTPKSFWRMAGGNGILCTTIPEQYGGPGGDFLHACVVTEELARIGLSTGIPVHSDMVSPYLLHYGSEELKQRFLPRLCRGEIIGSIGMTEPGTGSDLKNIKTTAVRDGDEWVINGQKTWITNGINCGVVLLACKTDPAAGARGVSLIAVEADAPGFTKSARPLEKIGLHAQDTAELFFDNVRVPASNLLGEQNKGFIYLMEQLPQERLVIALRSAMVLETQLEASVRYTGERKVFGNSILSFQNSKFKLAEAKAYCGMLRVYIDDLVRQHVQQRISVEQAACAKLVATELMGKYLDELLQLHGGYGYSAEYGIGRAWVDARVARIAGGASEVLKDIISRQWHGLL</sequence>
<dbReference type="FunFam" id="2.40.110.10:FF:000002">
    <property type="entry name" value="Acyl-CoA dehydrogenase fadE12"/>
    <property type="match status" value="1"/>
</dbReference>
<comment type="pathway">
    <text evidence="2">Siderophore biosynthesis; mycobactin biosynthesis.</text>
</comment>